<dbReference type="Proteomes" id="UP001347796">
    <property type="component" value="Unassembled WGS sequence"/>
</dbReference>
<dbReference type="Pfam" id="PF14769">
    <property type="entry name" value="CLAMP"/>
    <property type="match status" value="1"/>
</dbReference>
<evidence type="ECO:0000256" key="1">
    <source>
        <dbReference type="SAM" id="MobiDB-lite"/>
    </source>
</evidence>
<comment type="caution">
    <text evidence="2">The sequence shown here is derived from an EMBL/GenBank/DDBJ whole genome shotgun (WGS) entry which is preliminary data.</text>
</comment>
<accession>A0AAN8JR21</accession>
<sequence length="295" mass="33180">MSKVRRSTKSKDRKKKGQGDENDGKDSALAYKILSADQCRELLALGIDNMQIKLCDIFTLNNNLTDLKEASILDYYTGAVWWAKEKLFTNQQLSGFFTIVHNLLENIKDKHMTMVENLKEFQKMMVGIGVEQSVVPSGGLEFFDVNQAKMITEYVSSSLFQHYKLYEFMFSHTQAEEIIGTDVDIEVAISADVPFPPPLDEGITTSMYEQFIATPPPSPTPQPKDEEVIEVDISSVLPEDVNIYSGLTPDDVKAVIESVAKDMLGGLKSDVYKKLQEKENQIIAKINKIHRVAET</sequence>
<dbReference type="PANTHER" id="PTHR28457">
    <property type="entry name" value="COILED-COIL DOMAIN-CONTAINING PROTEIN 189"/>
    <property type="match status" value="1"/>
</dbReference>
<feature type="region of interest" description="Disordered" evidence="1">
    <location>
        <begin position="1"/>
        <end position="23"/>
    </location>
</feature>
<keyword evidence="3" id="KW-1185">Reference proteome</keyword>
<reference evidence="2 3" key="1">
    <citation type="submission" date="2024-01" db="EMBL/GenBank/DDBJ databases">
        <title>The genome of the rayed Mediterranean limpet Patella caerulea (Linnaeus, 1758).</title>
        <authorList>
            <person name="Anh-Thu Weber A."/>
            <person name="Halstead-Nussloch G."/>
        </authorList>
    </citation>
    <scope>NUCLEOTIDE SEQUENCE [LARGE SCALE GENOMIC DNA]</scope>
    <source>
        <strain evidence="2">AATW-2023a</strain>
        <tissue evidence="2">Whole specimen</tissue>
    </source>
</reference>
<evidence type="ECO:0008006" key="4">
    <source>
        <dbReference type="Google" id="ProtNLM"/>
    </source>
</evidence>
<organism evidence="2 3">
    <name type="scientific">Patella caerulea</name>
    <name type="common">Rayed Mediterranean limpet</name>
    <dbReference type="NCBI Taxonomy" id="87958"/>
    <lineage>
        <taxon>Eukaryota</taxon>
        <taxon>Metazoa</taxon>
        <taxon>Spiralia</taxon>
        <taxon>Lophotrochozoa</taxon>
        <taxon>Mollusca</taxon>
        <taxon>Gastropoda</taxon>
        <taxon>Patellogastropoda</taxon>
        <taxon>Patelloidea</taxon>
        <taxon>Patellidae</taxon>
        <taxon>Patella</taxon>
    </lineage>
</organism>
<dbReference type="EMBL" id="JAZGQO010000009">
    <property type="protein sequence ID" value="KAK6178463.1"/>
    <property type="molecule type" value="Genomic_DNA"/>
</dbReference>
<gene>
    <name evidence="2" type="ORF">SNE40_013251</name>
</gene>
<dbReference type="PANTHER" id="PTHR28457:SF3">
    <property type="entry name" value="CILIARY-ASSOCIATED CALCIUM-BINDING COILED-COIL PROTEIN 1"/>
    <property type="match status" value="1"/>
</dbReference>
<name>A0AAN8JR21_PATCE</name>
<protein>
    <recommendedName>
        <fullName evidence="4">Ciliary-associated calcium-binding coiled-coil protein 1</fullName>
    </recommendedName>
</protein>
<dbReference type="InterPro" id="IPR032727">
    <property type="entry name" value="CLAMP"/>
</dbReference>
<dbReference type="AlphaFoldDB" id="A0AAN8JR21"/>
<feature type="compositionally biased region" description="Basic residues" evidence="1">
    <location>
        <begin position="1"/>
        <end position="16"/>
    </location>
</feature>
<evidence type="ECO:0000313" key="3">
    <source>
        <dbReference type="Proteomes" id="UP001347796"/>
    </source>
</evidence>
<proteinExistence type="predicted"/>
<evidence type="ECO:0000313" key="2">
    <source>
        <dbReference type="EMBL" id="KAK6178463.1"/>
    </source>
</evidence>